<accession>G7Y505</accession>
<name>G7Y505_CLOSI</name>
<evidence type="ECO:0000313" key="1">
    <source>
        <dbReference type="EMBL" id="GAA48041.1"/>
    </source>
</evidence>
<evidence type="ECO:0008006" key="3">
    <source>
        <dbReference type="Google" id="ProtNLM"/>
    </source>
</evidence>
<gene>
    <name evidence="1" type="ORF">CLF_101109</name>
</gene>
<sequence>MFIMALDKDLGYQSHDNLVDGFAFAGDYVVCAENQARLEEKLDAAAVELRRTGMKIIARKTKAIVIFGIRKHWTTAVSVEPFCFAKELISPLDPTDTVAYLDIFFTLKRRTFSTIASI</sequence>
<evidence type="ECO:0000313" key="2">
    <source>
        <dbReference type="Proteomes" id="UP000008909"/>
    </source>
</evidence>
<proteinExistence type="predicted"/>
<dbReference type="EMBL" id="DF142866">
    <property type="protein sequence ID" value="GAA48041.1"/>
    <property type="molecule type" value="Genomic_DNA"/>
</dbReference>
<dbReference type="AlphaFoldDB" id="G7Y505"/>
<reference evidence="1" key="1">
    <citation type="journal article" date="2011" name="Genome Biol.">
        <title>The draft genome of the carcinogenic human liver fluke Clonorchis sinensis.</title>
        <authorList>
            <person name="Wang X."/>
            <person name="Chen W."/>
            <person name="Huang Y."/>
            <person name="Sun J."/>
            <person name="Men J."/>
            <person name="Liu H."/>
            <person name="Luo F."/>
            <person name="Guo L."/>
            <person name="Lv X."/>
            <person name="Deng C."/>
            <person name="Zhou C."/>
            <person name="Fan Y."/>
            <person name="Li X."/>
            <person name="Huang L."/>
            <person name="Hu Y."/>
            <person name="Liang C."/>
            <person name="Hu X."/>
            <person name="Xu J."/>
            <person name="Yu X."/>
        </authorList>
    </citation>
    <scope>NUCLEOTIDE SEQUENCE [LARGE SCALE GENOMIC DNA]</scope>
    <source>
        <strain evidence="1">Henan</strain>
    </source>
</reference>
<keyword evidence="2" id="KW-1185">Reference proteome</keyword>
<dbReference type="Proteomes" id="UP000008909">
    <property type="component" value="Unassembled WGS sequence"/>
</dbReference>
<organism evidence="1 2">
    <name type="scientific">Clonorchis sinensis</name>
    <name type="common">Chinese liver fluke</name>
    <dbReference type="NCBI Taxonomy" id="79923"/>
    <lineage>
        <taxon>Eukaryota</taxon>
        <taxon>Metazoa</taxon>
        <taxon>Spiralia</taxon>
        <taxon>Lophotrochozoa</taxon>
        <taxon>Platyhelminthes</taxon>
        <taxon>Trematoda</taxon>
        <taxon>Digenea</taxon>
        <taxon>Opisthorchiida</taxon>
        <taxon>Opisthorchiata</taxon>
        <taxon>Opisthorchiidae</taxon>
        <taxon>Clonorchis</taxon>
    </lineage>
</organism>
<reference key="2">
    <citation type="submission" date="2011-10" db="EMBL/GenBank/DDBJ databases">
        <title>The genome and transcriptome sequence of Clonorchis sinensis provide insights into the carcinogenic liver fluke.</title>
        <authorList>
            <person name="Wang X."/>
            <person name="Huang Y."/>
            <person name="Chen W."/>
            <person name="Liu H."/>
            <person name="Guo L."/>
            <person name="Chen Y."/>
            <person name="Luo F."/>
            <person name="Zhou W."/>
            <person name="Sun J."/>
            <person name="Mao Q."/>
            <person name="Liang P."/>
            <person name="Zhou C."/>
            <person name="Tian Y."/>
            <person name="Men J."/>
            <person name="Lv X."/>
            <person name="Huang L."/>
            <person name="Zhou J."/>
            <person name="Hu Y."/>
            <person name="Li R."/>
            <person name="Zhang F."/>
            <person name="Lei H."/>
            <person name="Li X."/>
            <person name="Hu X."/>
            <person name="Liang C."/>
            <person name="Xu J."/>
            <person name="Wu Z."/>
            <person name="Yu X."/>
        </authorList>
    </citation>
    <scope>NUCLEOTIDE SEQUENCE</scope>
    <source>
        <strain>Henan</strain>
    </source>
</reference>
<protein>
    <recommendedName>
        <fullName evidence="3">Reverse transcriptase domain-containing protein</fullName>
    </recommendedName>
</protein>